<feature type="signal peptide" evidence="1">
    <location>
        <begin position="1"/>
        <end position="25"/>
    </location>
</feature>
<evidence type="ECO:0000256" key="1">
    <source>
        <dbReference type="SAM" id="SignalP"/>
    </source>
</evidence>
<dbReference type="EMBL" id="BMZS01000002">
    <property type="protein sequence ID" value="GHD43290.1"/>
    <property type="molecule type" value="Genomic_DNA"/>
</dbReference>
<evidence type="ECO:0000313" key="3">
    <source>
        <dbReference type="Proteomes" id="UP000630353"/>
    </source>
</evidence>
<protein>
    <recommendedName>
        <fullName evidence="4">PKD domain-containing protein</fullName>
    </recommendedName>
</protein>
<name>A0A918XNY2_9PROT</name>
<dbReference type="Proteomes" id="UP000630353">
    <property type="component" value="Unassembled WGS sequence"/>
</dbReference>
<proteinExistence type="predicted"/>
<comment type="caution">
    <text evidence="2">The sequence shown here is derived from an EMBL/GenBank/DDBJ whole genome shotgun (WGS) entry which is preliminary data.</text>
</comment>
<keyword evidence="3" id="KW-1185">Reference proteome</keyword>
<organism evidence="2 3">
    <name type="scientific">Thalassobaculum fulvum</name>
    <dbReference type="NCBI Taxonomy" id="1633335"/>
    <lineage>
        <taxon>Bacteria</taxon>
        <taxon>Pseudomonadati</taxon>
        <taxon>Pseudomonadota</taxon>
        <taxon>Alphaproteobacteria</taxon>
        <taxon>Rhodospirillales</taxon>
        <taxon>Thalassobaculaceae</taxon>
        <taxon>Thalassobaculum</taxon>
    </lineage>
</organism>
<sequence>MRRAISILAVALGLLPALVSAFATAEPALRLDRDQLRSRLEDQVYDEIAGGLGMIETRANAITAQWKSDARYLALSAAISGNEKARATFKAVYKDTGDTRRAFWAAVEAAGDDSPYRALVRDFVNGESLAVYRDLKAVYDRGAGQLAELTEKTRGLEAITERESYVKKVKEYGLKGQWLDRFEATEDRLRGIHDYLKKPVGTALEVAGTIHKGLTGTELGDRERALFSLLGTAAGSLPILGDFVQAYAEMANELLAATLRLRVVFSKWDMGCVGAWAHGVTNKANPKNAAFGFGGTACPSGTIKELYVDFENDAVLYFWNGTGWDRAPAGVGGAPAIDDILAFLRRVKLYRDATVVDVPAAFRFYGLPGGFAAARGQAAETFRETLRIWDRIKGIMVSLGMARAQAAAILERRTGRPGFDAELRGRLSTDPDLLIHDHLVSRLGDGGSARRDDETLEALKTVRPKAVLGRFELPDGVDLGDASPTLEIAAPPEVLVASQTVSAADGQYEIVLVGSPDARVEYTVAVGPFRSQTLAVDDWSHIITKHQARIEAGLTIAFEALDPQPVGTPITIRGRIEAPAGADVGPYALSWSIDDAPAGRQTVDANRFEIPLTFDRSKVYMLDVTATGQRGIAGSERLRVIVPFRVDVELADSADEQGRLLAVASITGGDGAYTVRWTTDTGIDVTREVGRDRFFERLNVGSGRKLQWLQLDVFDKATRIEVPTRIGIDDRTPMALALTAVPGTVKPGGSATVEVAITAGSPPFALTLRSGGQTVSEQTVQEQRARFPLTFEQPGLYDLAVVARDKGGVTVEEQVRITVQAAPKPGRTASDEVGSQRERAPRIDISGATVFRMQQTGDVVANLFGAYHITCKKILPDGRCQIDEEKRTPFTGWLKSKAGDLSATYYDHGKRVRSVTVRRDGSVEGLTEYGDSDRDAENPDAGKVRKSYYAGGGLQEERRYLHLGPGQNFVETWRYRESGSLYMHRFEPSVHVGEEGVKLEWLGVDGTAMAADGYPLALSPDGCFAKATNGERLDSSVELYRCGTGDNRACVCEPSEKTRGVTCDKATTLRVFNGVMQRLNKTTKLPIRESYFAGGVHCGDRVYNPSSGALLRETPSAEIEKALKQRASR</sequence>
<evidence type="ECO:0000313" key="2">
    <source>
        <dbReference type="EMBL" id="GHD43290.1"/>
    </source>
</evidence>
<keyword evidence="1" id="KW-0732">Signal</keyword>
<feature type="chain" id="PRO_5037610577" description="PKD domain-containing protein" evidence="1">
    <location>
        <begin position="26"/>
        <end position="1129"/>
    </location>
</feature>
<dbReference type="AlphaFoldDB" id="A0A918XNY2"/>
<reference evidence="2" key="2">
    <citation type="submission" date="2020-09" db="EMBL/GenBank/DDBJ databases">
        <authorList>
            <person name="Sun Q."/>
            <person name="Kim S."/>
        </authorList>
    </citation>
    <scope>NUCLEOTIDE SEQUENCE</scope>
    <source>
        <strain evidence="2">KCTC 42651</strain>
    </source>
</reference>
<dbReference type="RefSeq" id="WP_189987756.1">
    <property type="nucleotide sequence ID" value="NZ_BMZS01000002.1"/>
</dbReference>
<gene>
    <name evidence="2" type="ORF">GCM10017083_09220</name>
</gene>
<accession>A0A918XNY2</accession>
<reference evidence="2" key="1">
    <citation type="journal article" date="2014" name="Int. J. Syst. Evol. Microbiol.">
        <title>Complete genome sequence of Corynebacterium casei LMG S-19264T (=DSM 44701T), isolated from a smear-ripened cheese.</title>
        <authorList>
            <consortium name="US DOE Joint Genome Institute (JGI-PGF)"/>
            <person name="Walter F."/>
            <person name="Albersmeier A."/>
            <person name="Kalinowski J."/>
            <person name="Ruckert C."/>
        </authorList>
    </citation>
    <scope>NUCLEOTIDE SEQUENCE</scope>
    <source>
        <strain evidence="2">KCTC 42651</strain>
    </source>
</reference>
<evidence type="ECO:0008006" key="4">
    <source>
        <dbReference type="Google" id="ProtNLM"/>
    </source>
</evidence>